<sequence length="60" mass="6832">MWLEADEVVVDALRDLRKGKVVSVPDWKYKLAVFGLRHAPRGLLQSVARDTRGRIGRDSQ</sequence>
<keyword evidence="2" id="KW-1185">Reference proteome</keyword>
<evidence type="ECO:0000313" key="2">
    <source>
        <dbReference type="Proteomes" id="UP000482960"/>
    </source>
</evidence>
<organism evidence="1 2">
    <name type="scientific">Phytohabitans rumicis</name>
    <dbReference type="NCBI Taxonomy" id="1076125"/>
    <lineage>
        <taxon>Bacteria</taxon>
        <taxon>Bacillati</taxon>
        <taxon>Actinomycetota</taxon>
        <taxon>Actinomycetes</taxon>
        <taxon>Micromonosporales</taxon>
        <taxon>Micromonosporaceae</taxon>
    </lineage>
</organism>
<gene>
    <name evidence="1" type="ORF">Prum_040820</name>
</gene>
<accession>A0A6V8L4G5</accession>
<dbReference type="Proteomes" id="UP000482960">
    <property type="component" value="Unassembled WGS sequence"/>
</dbReference>
<protein>
    <submittedName>
        <fullName evidence="1">Uncharacterized protein</fullName>
    </submittedName>
</protein>
<proteinExistence type="predicted"/>
<evidence type="ECO:0000313" key="1">
    <source>
        <dbReference type="EMBL" id="GFJ90440.1"/>
    </source>
</evidence>
<name>A0A6V8L4G5_9ACTN</name>
<reference evidence="1 2" key="2">
    <citation type="submission" date="2020-03" db="EMBL/GenBank/DDBJ databases">
        <authorList>
            <person name="Ichikawa N."/>
            <person name="Kimura A."/>
            <person name="Kitahashi Y."/>
            <person name="Uohara A."/>
        </authorList>
    </citation>
    <scope>NUCLEOTIDE SEQUENCE [LARGE SCALE GENOMIC DNA]</scope>
    <source>
        <strain evidence="1 2">NBRC 108638</strain>
    </source>
</reference>
<dbReference type="AlphaFoldDB" id="A0A6V8L4G5"/>
<dbReference type="EMBL" id="BLPG01000001">
    <property type="protein sequence ID" value="GFJ90440.1"/>
    <property type="molecule type" value="Genomic_DNA"/>
</dbReference>
<reference evidence="1 2" key="1">
    <citation type="submission" date="2020-03" db="EMBL/GenBank/DDBJ databases">
        <title>Whole genome shotgun sequence of Phytohabitans rumicis NBRC 108638.</title>
        <authorList>
            <person name="Komaki H."/>
            <person name="Tamura T."/>
        </authorList>
    </citation>
    <scope>NUCLEOTIDE SEQUENCE [LARGE SCALE GENOMIC DNA]</scope>
    <source>
        <strain evidence="1 2">NBRC 108638</strain>
    </source>
</reference>
<comment type="caution">
    <text evidence="1">The sequence shown here is derived from an EMBL/GenBank/DDBJ whole genome shotgun (WGS) entry which is preliminary data.</text>
</comment>